<name>A0A914PFH7_9BILA</name>
<evidence type="ECO:0000256" key="2">
    <source>
        <dbReference type="SAM" id="SignalP"/>
    </source>
</evidence>
<keyword evidence="3" id="KW-1185">Reference proteome</keyword>
<dbReference type="Proteomes" id="UP000887578">
    <property type="component" value="Unplaced"/>
</dbReference>
<feature type="signal peptide" evidence="2">
    <location>
        <begin position="1"/>
        <end position="17"/>
    </location>
</feature>
<proteinExistence type="predicted"/>
<feature type="compositionally biased region" description="Basic and acidic residues" evidence="1">
    <location>
        <begin position="98"/>
        <end position="110"/>
    </location>
</feature>
<accession>A0A914PFH7</accession>
<evidence type="ECO:0000313" key="4">
    <source>
        <dbReference type="WBParaSite" id="PDA_v2.g1702.t1"/>
    </source>
</evidence>
<dbReference type="WBParaSite" id="PDA_v2.g1702.t1">
    <property type="protein sequence ID" value="PDA_v2.g1702.t1"/>
    <property type="gene ID" value="PDA_v2.g1702"/>
</dbReference>
<feature type="region of interest" description="Disordered" evidence="1">
    <location>
        <begin position="65"/>
        <end position="110"/>
    </location>
</feature>
<feature type="chain" id="PRO_5037495598" evidence="2">
    <location>
        <begin position="18"/>
        <end position="224"/>
    </location>
</feature>
<dbReference type="AlphaFoldDB" id="A0A914PFH7"/>
<feature type="compositionally biased region" description="Acidic residues" evidence="1">
    <location>
        <begin position="83"/>
        <end position="97"/>
    </location>
</feature>
<sequence length="224" mass="25591">MSVSSFAFTFAAFAVDAFVLSNSLYKHDRPGHSPPFIGTWDDLHPHGLEEHGHRNGRKGVPFVVESGPGLDISAPKGDHEIQVEDPEAEDPEEDYELKDDKPTHKSLDFMPKHMKPKSCKKYKKKCEKKGKKKSCKKYQKCCKKTRSCISQHHEYSPVTLPRHPFTFPTAPVYHNTQGPVVEVAPTEEYEYDEEESAPKRDREIQVEDPGHEIEVEDPEEGYEE</sequence>
<feature type="compositionally biased region" description="Basic and acidic residues" evidence="1">
    <location>
        <begin position="196"/>
        <end position="213"/>
    </location>
</feature>
<protein>
    <submittedName>
        <fullName evidence="4">Uncharacterized protein</fullName>
    </submittedName>
</protein>
<feature type="compositionally biased region" description="Acidic residues" evidence="1">
    <location>
        <begin position="214"/>
        <end position="224"/>
    </location>
</feature>
<organism evidence="3 4">
    <name type="scientific">Panagrolaimus davidi</name>
    <dbReference type="NCBI Taxonomy" id="227884"/>
    <lineage>
        <taxon>Eukaryota</taxon>
        <taxon>Metazoa</taxon>
        <taxon>Ecdysozoa</taxon>
        <taxon>Nematoda</taxon>
        <taxon>Chromadorea</taxon>
        <taxon>Rhabditida</taxon>
        <taxon>Tylenchina</taxon>
        <taxon>Panagrolaimomorpha</taxon>
        <taxon>Panagrolaimoidea</taxon>
        <taxon>Panagrolaimidae</taxon>
        <taxon>Panagrolaimus</taxon>
    </lineage>
</organism>
<feature type="region of interest" description="Disordered" evidence="1">
    <location>
        <begin position="187"/>
        <end position="224"/>
    </location>
</feature>
<evidence type="ECO:0000256" key="1">
    <source>
        <dbReference type="SAM" id="MobiDB-lite"/>
    </source>
</evidence>
<keyword evidence="2" id="KW-0732">Signal</keyword>
<reference evidence="4" key="1">
    <citation type="submission" date="2022-11" db="UniProtKB">
        <authorList>
            <consortium name="WormBaseParasite"/>
        </authorList>
    </citation>
    <scope>IDENTIFICATION</scope>
</reference>
<evidence type="ECO:0000313" key="3">
    <source>
        <dbReference type="Proteomes" id="UP000887578"/>
    </source>
</evidence>